<proteinExistence type="predicted"/>
<reference evidence="1" key="1">
    <citation type="submission" date="2021-01" db="EMBL/GenBank/DDBJ databases">
        <authorList>
            <person name="Corre E."/>
            <person name="Pelletier E."/>
            <person name="Niang G."/>
            <person name="Scheremetjew M."/>
            <person name="Finn R."/>
            <person name="Kale V."/>
            <person name="Holt S."/>
            <person name="Cochrane G."/>
            <person name="Meng A."/>
            <person name="Brown T."/>
            <person name="Cohen L."/>
        </authorList>
    </citation>
    <scope>NUCLEOTIDE SEQUENCE</scope>
    <source>
        <strain evidence="1">CCMP125</strain>
    </source>
</reference>
<organism evidence="1">
    <name type="scientific">Entomoneis paludosa</name>
    <dbReference type="NCBI Taxonomy" id="265537"/>
    <lineage>
        <taxon>Eukaryota</taxon>
        <taxon>Sar</taxon>
        <taxon>Stramenopiles</taxon>
        <taxon>Ochrophyta</taxon>
        <taxon>Bacillariophyta</taxon>
        <taxon>Bacillariophyceae</taxon>
        <taxon>Bacillariophycidae</taxon>
        <taxon>Entomoneidaceae</taxon>
        <taxon>Entomoneis</taxon>
    </lineage>
</organism>
<evidence type="ECO:0000313" key="1">
    <source>
        <dbReference type="EMBL" id="CAD9951607.1"/>
    </source>
</evidence>
<sequence>MGLSSLLYPLSELSFRIAKTKSTSQIRDFSVQPPSSVLRVQQAENYTDIQATLPLTADKFEIRWVEIEAEEVFQETVEANATKVKDQKRAKVTENAPSAPQVTVTHEVMHTVGEGVLRSLHSLEFATGSSDGAPLNSVEFLVQGEGVRVTSVLGHALQGWTSEDVKVNVTGVSSSARLVKATFKTSQVGSTIALQVNTETDRGSSAQAEVELPRIDCKNVLRQTGMVGVVKDANVEVHEQQRSGLTRIEPSELSSRLRLNVDRPIVLSYKYLNPQNKAVLSVKEHMAMETLEATIDRLHHKVVVTETHAVHSLIVILQSTKLQYLELFHLPPSASKWSVLVNSVPAKPVKGETEESSILVPLLVGLNPETANQGGSLQTSVEITYFSKHEGLGKNGTLSMDPPQFDMPVSVLTTHLSLPRELLYNFTGNVRERVLVMVSAVETSRLMFISFSSYPVRKPPSFSRYVVSYSCSIQVCQGQASCRRYVSRRQRRTRETWGCNHCYSQVGAKLLLSTASRA</sequence>
<dbReference type="AlphaFoldDB" id="A0A7S2Y5M6"/>
<gene>
    <name evidence="1" type="ORF">APAL1065_LOCUS5581</name>
</gene>
<protein>
    <submittedName>
        <fullName evidence="1">Uncharacterized protein</fullName>
    </submittedName>
</protein>
<dbReference type="EMBL" id="HBHT01008335">
    <property type="protein sequence ID" value="CAD9951607.1"/>
    <property type="molecule type" value="Transcribed_RNA"/>
</dbReference>
<accession>A0A7S2Y5M6</accession>
<name>A0A7S2Y5M6_9STRA</name>